<keyword evidence="4" id="KW-0479">Metal-binding</keyword>
<proteinExistence type="predicted"/>
<dbReference type="GO" id="GO:0046689">
    <property type="term" value="P:response to mercury ion"/>
    <property type="evidence" value="ECO:0007669"/>
    <property type="project" value="UniProtKB-KW"/>
</dbReference>
<evidence type="ECO:0000256" key="6">
    <source>
        <dbReference type="ARBA" id="ARBA00023015"/>
    </source>
</evidence>
<evidence type="ECO:0000256" key="10">
    <source>
        <dbReference type="ARBA" id="ARBA00024874"/>
    </source>
</evidence>
<reference evidence="12 13" key="1">
    <citation type="submission" date="2014-08" db="EMBL/GenBank/DDBJ databases">
        <title>Whole genome shotgun sequence of Sphingomonas paucimobilis NBRC 13935.</title>
        <authorList>
            <person name="Hosoyama A."/>
            <person name="Hashimoto M."/>
            <person name="Hosoyama Y."/>
            <person name="Noguchi M."/>
            <person name="Uohara A."/>
            <person name="Ohji S."/>
            <person name="Katano-Makiyama Y."/>
            <person name="Ichikawa N."/>
            <person name="Kimura A."/>
            <person name="Yamazoe A."/>
            <person name="Fujita N."/>
        </authorList>
    </citation>
    <scope>NUCLEOTIDE SEQUENCE [LARGE SCALE GENOMIC DNA]</scope>
    <source>
        <strain evidence="12 13">NBRC 13935</strain>
    </source>
</reference>
<feature type="domain" description="HTH merR-type" evidence="11">
    <location>
        <begin position="1"/>
        <end position="77"/>
    </location>
</feature>
<organism evidence="12 13">
    <name type="scientific">Sphingomonas paucimobilis NBRC 13935</name>
    <dbReference type="NCBI Taxonomy" id="1219050"/>
    <lineage>
        <taxon>Bacteria</taxon>
        <taxon>Pseudomonadati</taxon>
        <taxon>Pseudomonadota</taxon>
        <taxon>Alphaproteobacteria</taxon>
        <taxon>Sphingomonadales</taxon>
        <taxon>Sphingomonadaceae</taxon>
        <taxon>Sphingomonas</taxon>
    </lineage>
</organism>
<accession>A0A0C9NLW2</accession>
<dbReference type="Gene3D" id="1.10.1660.10">
    <property type="match status" value="1"/>
</dbReference>
<dbReference type="SMART" id="SM00422">
    <property type="entry name" value="HTH_MERR"/>
    <property type="match status" value="1"/>
</dbReference>
<evidence type="ECO:0000256" key="2">
    <source>
        <dbReference type="ARBA" id="ARBA00022466"/>
    </source>
</evidence>
<dbReference type="GO" id="GO:0003700">
    <property type="term" value="F:DNA-binding transcription factor activity"/>
    <property type="evidence" value="ECO:0007669"/>
    <property type="project" value="InterPro"/>
</dbReference>
<dbReference type="SUPFAM" id="SSF46955">
    <property type="entry name" value="Putative DNA-binding domain"/>
    <property type="match status" value="1"/>
</dbReference>
<keyword evidence="13" id="KW-1185">Reference proteome</keyword>
<evidence type="ECO:0000259" key="11">
    <source>
        <dbReference type="PROSITE" id="PS50937"/>
    </source>
</evidence>
<keyword evidence="2" id="KW-0475">Mercuric resistance</keyword>
<dbReference type="InterPro" id="IPR000551">
    <property type="entry name" value="MerR-type_HTH_dom"/>
</dbReference>
<keyword evidence="5" id="KW-0476">Mercury</keyword>
<dbReference type="Pfam" id="PF09278">
    <property type="entry name" value="MerR-DNA-bind"/>
    <property type="match status" value="1"/>
</dbReference>
<evidence type="ECO:0000256" key="4">
    <source>
        <dbReference type="ARBA" id="ARBA00022723"/>
    </source>
</evidence>
<evidence type="ECO:0000256" key="3">
    <source>
        <dbReference type="ARBA" id="ARBA00022491"/>
    </source>
</evidence>
<dbReference type="PRINTS" id="PR00040">
    <property type="entry name" value="HTHMERR"/>
</dbReference>
<keyword evidence="7" id="KW-0238">DNA-binding</keyword>
<protein>
    <recommendedName>
        <fullName evidence="1">Mercuric resistance operon regulatory protein</fullName>
    </recommendedName>
</protein>
<evidence type="ECO:0000256" key="9">
    <source>
        <dbReference type="ARBA" id="ARBA00023163"/>
    </source>
</evidence>
<dbReference type="Proteomes" id="UP000032025">
    <property type="component" value="Unassembled WGS sequence"/>
</dbReference>
<dbReference type="PANTHER" id="PTHR30204">
    <property type="entry name" value="REDOX-CYCLING DRUG-SENSING TRANSCRIPTIONAL ACTIVATOR SOXR"/>
    <property type="match status" value="1"/>
</dbReference>
<dbReference type="PANTHER" id="PTHR30204:SF69">
    <property type="entry name" value="MERR-FAMILY TRANSCRIPTIONAL REGULATOR"/>
    <property type="match status" value="1"/>
</dbReference>
<keyword evidence="3" id="KW-0678">Repressor</keyword>
<gene>
    <name evidence="12" type="ORF">SP6_62_00350</name>
</gene>
<dbReference type="GO" id="GO:0003677">
    <property type="term" value="F:DNA binding"/>
    <property type="evidence" value="ECO:0007669"/>
    <property type="project" value="UniProtKB-KW"/>
</dbReference>
<evidence type="ECO:0000256" key="7">
    <source>
        <dbReference type="ARBA" id="ARBA00023125"/>
    </source>
</evidence>
<dbReference type="RefSeq" id="WP_042469469.1">
    <property type="nucleotide sequence ID" value="NZ_BBJS01000062.1"/>
</dbReference>
<dbReference type="GeneID" id="78529514"/>
<evidence type="ECO:0000256" key="8">
    <source>
        <dbReference type="ARBA" id="ARBA00023159"/>
    </source>
</evidence>
<comment type="function">
    <text evidence="10">Mediates the mercuric-dependent induction of mercury resistance operon. In the absence of mercury MerR represses transcription by binding tightly to the mer operator region; when mercury is present the dimeric complex binds a single ion and becomes a potent transcriptional activator, while remaining bound to the mer site.</text>
</comment>
<dbReference type="InterPro" id="IPR015358">
    <property type="entry name" value="Tscrpt_reg_MerR_DNA-bd"/>
</dbReference>
<evidence type="ECO:0000256" key="1">
    <source>
        <dbReference type="ARBA" id="ARBA00017146"/>
    </source>
</evidence>
<dbReference type="InterPro" id="IPR047057">
    <property type="entry name" value="MerR_fam"/>
</dbReference>
<dbReference type="InterPro" id="IPR011794">
    <property type="entry name" value="MerR"/>
</dbReference>
<dbReference type="EMBL" id="BBJS01000062">
    <property type="protein sequence ID" value="GAN15658.1"/>
    <property type="molecule type" value="Genomic_DNA"/>
</dbReference>
<dbReference type="GO" id="GO:0045340">
    <property type="term" value="F:mercury ion binding"/>
    <property type="evidence" value="ECO:0007669"/>
    <property type="project" value="InterPro"/>
</dbReference>
<keyword evidence="9" id="KW-0804">Transcription</keyword>
<evidence type="ECO:0000256" key="5">
    <source>
        <dbReference type="ARBA" id="ARBA00022914"/>
    </source>
</evidence>
<evidence type="ECO:0000313" key="12">
    <source>
        <dbReference type="EMBL" id="GAN15658.1"/>
    </source>
</evidence>
<comment type="caution">
    <text evidence="12">The sequence shown here is derived from an EMBL/GenBank/DDBJ whole genome shotgun (WGS) entry which is preliminary data.</text>
</comment>
<name>A0A0C9NLW2_SPHPI</name>
<keyword evidence="8" id="KW-0010">Activator</keyword>
<keyword evidence="6" id="KW-0805">Transcription regulation</keyword>
<dbReference type="InterPro" id="IPR009061">
    <property type="entry name" value="DNA-bd_dom_put_sf"/>
</dbReference>
<dbReference type="CDD" id="cd04783">
    <property type="entry name" value="HTH_MerR1"/>
    <property type="match status" value="1"/>
</dbReference>
<dbReference type="AlphaFoldDB" id="A0A0C9NLW2"/>
<evidence type="ECO:0000313" key="13">
    <source>
        <dbReference type="Proteomes" id="UP000032025"/>
    </source>
</evidence>
<sequence length="145" mass="15802">MPDWTIAGLAREGGVGVETIRYYQRRGLLATPERPQGPGRAGRIRRYGEEDARRLRFIRSAQQAGFTLAQIGALLALDATDDRARVRDLARERIAALDVQIAGLQKARSALDHLARECGNGAAGPCPILLSFEHEAETCPGPLSR</sequence>
<dbReference type="PROSITE" id="PS50937">
    <property type="entry name" value="HTH_MERR_2"/>
    <property type="match status" value="1"/>
</dbReference>